<accession>A0A2M6UMC3</accession>
<dbReference type="AlphaFoldDB" id="A0A2M6UMC3"/>
<name>A0A2M6UMC3_9BRAD</name>
<dbReference type="Proteomes" id="UP000228930">
    <property type="component" value="Unassembled WGS sequence"/>
</dbReference>
<dbReference type="EMBL" id="LFJC01000003">
    <property type="protein sequence ID" value="PIT05709.1"/>
    <property type="molecule type" value="Genomic_DNA"/>
</dbReference>
<proteinExistence type="predicted"/>
<protein>
    <submittedName>
        <fullName evidence="1">Uncharacterized protein</fullName>
    </submittedName>
</protein>
<dbReference type="RefSeq" id="WP_100180821.1">
    <property type="nucleotide sequence ID" value="NZ_LFJC01000003.1"/>
</dbReference>
<organism evidence="1 2">
    <name type="scientific">Bradyrhizobium nitroreducens</name>
    <dbReference type="NCBI Taxonomy" id="709803"/>
    <lineage>
        <taxon>Bacteria</taxon>
        <taxon>Pseudomonadati</taxon>
        <taxon>Pseudomonadota</taxon>
        <taxon>Alphaproteobacteria</taxon>
        <taxon>Hyphomicrobiales</taxon>
        <taxon>Nitrobacteraceae</taxon>
        <taxon>Bradyrhizobium</taxon>
    </lineage>
</organism>
<keyword evidence="2" id="KW-1185">Reference proteome</keyword>
<reference evidence="1 2" key="1">
    <citation type="submission" date="2015-06" db="EMBL/GenBank/DDBJ databases">
        <title>Comparative genome analysis of nirS-carrying Bradyrhizobium sp. strains.</title>
        <authorList>
            <person name="Ishii S."/>
            <person name="Jang J."/>
            <person name="Nishizawa T."/>
            <person name="Senoo K."/>
        </authorList>
    </citation>
    <scope>NUCLEOTIDE SEQUENCE [LARGE SCALE GENOMIC DNA]</scope>
    <source>
        <strain evidence="1 2">TSA1</strain>
    </source>
</reference>
<gene>
    <name evidence="1" type="ORF">TSA1_36995</name>
</gene>
<sequence length="110" mass="12023">MSRESVLSSLIQFDVPVAQLKAELGTLTWDCAPVVTLLRSHIAAVLDRYSRGEIDAPTVEDWANLVECREDIGFEAGFEELIDAAIFDLANPILNGELSAVAPVILARLR</sequence>
<evidence type="ECO:0000313" key="2">
    <source>
        <dbReference type="Proteomes" id="UP000228930"/>
    </source>
</evidence>
<comment type="caution">
    <text evidence="1">The sequence shown here is derived from an EMBL/GenBank/DDBJ whole genome shotgun (WGS) entry which is preliminary data.</text>
</comment>
<evidence type="ECO:0000313" key="1">
    <source>
        <dbReference type="EMBL" id="PIT05709.1"/>
    </source>
</evidence>